<accession>A0AAD4R0C5</accession>
<sequence>MKVSSLDIHLRKSLGANRPVPFDASRPQISEEDICLWLHSNPNSGLVPRKMDIVIFYLNPAFIVKLVKMASENFLTPDSDYPQDGSEELMPVALIHYFLKVSSLEIHLKKSLCKTFTVPFDASRPQISEEDICVWLHANPNSGEMAAHYIRKICGDLFTPANFIAARVSRLIIFVISFLGIFGKPEAKAAGQEQNQDHKERMNGEIERRIKAAWYTYSNTNEVLKKIKYAKLRANIFNTTVLAAMLYGCEIVASPKHKKNVSEQQTYR</sequence>
<proteinExistence type="predicted"/>
<dbReference type="AlphaFoldDB" id="A0AAD4R0C5"/>
<dbReference type="Proteomes" id="UP001201812">
    <property type="component" value="Unassembled WGS sequence"/>
</dbReference>
<keyword evidence="2" id="KW-1185">Reference proteome</keyword>
<organism evidence="1 2">
    <name type="scientific">Ditylenchus destructor</name>
    <dbReference type="NCBI Taxonomy" id="166010"/>
    <lineage>
        <taxon>Eukaryota</taxon>
        <taxon>Metazoa</taxon>
        <taxon>Ecdysozoa</taxon>
        <taxon>Nematoda</taxon>
        <taxon>Chromadorea</taxon>
        <taxon>Rhabditida</taxon>
        <taxon>Tylenchina</taxon>
        <taxon>Tylenchomorpha</taxon>
        <taxon>Sphaerularioidea</taxon>
        <taxon>Anguinidae</taxon>
        <taxon>Anguininae</taxon>
        <taxon>Ditylenchus</taxon>
    </lineage>
</organism>
<protein>
    <submittedName>
        <fullName evidence="1">Uncharacterized protein</fullName>
    </submittedName>
</protein>
<name>A0AAD4R0C5_9BILA</name>
<evidence type="ECO:0000313" key="2">
    <source>
        <dbReference type="Proteomes" id="UP001201812"/>
    </source>
</evidence>
<evidence type="ECO:0000313" key="1">
    <source>
        <dbReference type="EMBL" id="KAI1701593.1"/>
    </source>
</evidence>
<gene>
    <name evidence="1" type="ORF">DdX_16007</name>
</gene>
<dbReference type="EMBL" id="JAKKPZ010000115">
    <property type="protein sequence ID" value="KAI1701593.1"/>
    <property type="molecule type" value="Genomic_DNA"/>
</dbReference>
<comment type="caution">
    <text evidence="1">The sequence shown here is derived from an EMBL/GenBank/DDBJ whole genome shotgun (WGS) entry which is preliminary data.</text>
</comment>
<reference evidence="1" key="1">
    <citation type="submission" date="2022-01" db="EMBL/GenBank/DDBJ databases">
        <title>Genome Sequence Resource for Two Populations of Ditylenchus destructor, the Migratory Endoparasitic Phytonematode.</title>
        <authorList>
            <person name="Zhang H."/>
            <person name="Lin R."/>
            <person name="Xie B."/>
        </authorList>
    </citation>
    <scope>NUCLEOTIDE SEQUENCE</scope>
    <source>
        <strain evidence="1">BazhouSP</strain>
    </source>
</reference>